<keyword evidence="2" id="KW-1185">Reference proteome</keyword>
<evidence type="ECO:0000313" key="1">
    <source>
        <dbReference type="EMBL" id="EIM28551.1"/>
    </source>
</evidence>
<accession>I4YX59</accession>
<organism evidence="1 2">
    <name type="scientific">Microvirga lotononidis</name>
    <dbReference type="NCBI Taxonomy" id="864069"/>
    <lineage>
        <taxon>Bacteria</taxon>
        <taxon>Pseudomonadati</taxon>
        <taxon>Pseudomonadota</taxon>
        <taxon>Alphaproteobacteria</taxon>
        <taxon>Hyphomicrobiales</taxon>
        <taxon>Methylobacteriaceae</taxon>
        <taxon>Microvirga</taxon>
    </lineage>
</organism>
<sequence length="62" mass="7186">MASFTTFVCCKLPVFCNWYGRTITVAWLDSHVAEQIARIVHHYGEVMARRTAKRLIDGFVLR</sequence>
<dbReference type="AlphaFoldDB" id="I4YX59"/>
<name>I4YX59_9HYPH</name>
<evidence type="ECO:0000313" key="2">
    <source>
        <dbReference type="Proteomes" id="UP000003947"/>
    </source>
</evidence>
<reference evidence="1 2" key="1">
    <citation type="submission" date="2012-02" db="EMBL/GenBank/DDBJ databases">
        <title>Improved High-Quality Draft sequence of Microvirga sp. WSM3557.</title>
        <authorList>
            <consortium name="US DOE Joint Genome Institute"/>
            <person name="Lucas S."/>
            <person name="Han J."/>
            <person name="Lapidus A."/>
            <person name="Cheng J.-F."/>
            <person name="Goodwin L."/>
            <person name="Pitluck S."/>
            <person name="Peters L."/>
            <person name="Zhang X."/>
            <person name="Detter J.C."/>
            <person name="Han C."/>
            <person name="Tapia R."/>
            <person name="Land M."/>
            <person name="Hauser L."/>
            <person name="Kyrpides N."/>
            <person name="Ivanova N."/>
            <person name="Pagani I."/>
            <person name="Brau L."/>
            <person name="Yates R."/>
            <person name="O'Hara G."/>
            <person name="Rui T."/>
            <person name="Howieson J."/>
            <person name="Reeve W."/>
            <person name="Woyke T."/>
        </authorList>
    </citation>
    <scope>NUCLEOTIDE SEQUENCE [LARGE SCALE GENOMIC DNA]</scope>
    <source>
        <strain evidence="1 2">WSM3557</strain>
    </source>
</reference>
<dbReference type="EMBL" id="JH660644">
    <property type="protein sequence ID" value="EIM28551.1"/>
    <property type="molecule type" value="Genomic_DNA"/>
</dbReference>
<dbReference type="Proteomes" id="UP000003947">
    <property type="component" value="Unassembled WGS sequence"/>
</dbReference>
<proteinExistence type="predicted"/>
<dbReference type="HOGENOM" id="CLU_2899189_0_0_5"/>
<dbReference type="PATRIC" id="fig|864069.3.peg.2904"/>
<protein>
    <submittedName>
        <fullName evidence="1">Uncharacterized protein</fullName>
    </submittedName>
</protein>
<gene>
    <name evidence="1" type="ORF">MicloDRAFT_00026890</name>
</gene>